<reference evidence="3" key="2">
    <citation type="submission" date="2021-04" db="EMBL/GenBank/DDBJ databases">
        <authorList>
            <person name="Gilroy R."/>
        </authorList>
    </citation>
    <scope>NUCLEOTIDE SEQUENCE</scope>
    <source>
        <strain evidence="3">G3-2149</strain>
    </source>
</reference>
<reference evidence="3" key="1">
    <citation type="journal article" date="2021" name="PeerJ">
        <title>Extensive microbial diversity within the chicken gut microbiome revealed by metagenomics and culture.</title>
        <authorList>
            <person name="Gilroy R."/>
            <person name="Ravi A."/>
            <person name="Getino M."/>
            <person name="Pursley I."/>
            <person name="Horton D.L."/>
            <person name="Alikhan N.F."/>
            <person name="Baker D."/>
            <person name="Gharbi K."/>
            <person name="Hall N."/>
            <person name="Watson M."/>
            <person name="Adriaenssens E.M."/>
            <person name="Foster-Nyarko E."/>
            <person name="Jarju S."/>
            <person name="Secka A."/>
            <person name="Antonio M."/>
            <person name="Oren A."/>
            <person name="Chaudhuri R.R."/>
            <person name="La Ragione R."/>
            <person name="Hildebrand F."/>
            <person name="Pallen M.J."/>
        </authorList>
    </citation>
    <scope>NUCLEOTIDE SEQUENCE</scope>
    <source>
        <strain evidence="3">G3-2149</strain>
    </source>
</reference>
<proteinExistence type="predicted"/>
<dbReference type="InterPro" id="IPR011990">
    <property type="entry name" value="TPR-like_helical_dom_sf"/>
</dbReference>
<evidence type="ECO:0000256" key="1">
    <source>
        <dbReference type="SAM" id="Coils"/>
    </source>
</evidence>
<dbReference type="SUPFAM" id="SSF48452">
    <property type="entry name" value="TPR-like"/>
    <property type="match status" value="1"/>
</dbReference>
<keyword evidence="2" id="KW-0812">Transmembrane</keyword>
<comment type="caution">
    <text evidence="3">The sequence shown here is derived from an EMBL/GenBank/DDBJ whole genome shotgun (WGS) entry which is preliminary data.</text>
</comment>
<dbReference type="AlphaFoldDB" id="A0A9E2LBT9"/>
<evidence type="ECO:0000256" key="2">
    <source>
        <dbReference type="SAM" id="Phobius"/>
    </source>
</evidence>
<feature type="non-terminal residue" evidence="3">
    <location>
        <position position="1"/>
    </location>
</feature>
<evidence type="ECO:0008006" key="5">
    <source>
        <dbReference type="Google" id="ProtNLM"/>
    </source>
</evidence>
<evidence type="ECO:0000313" key="3">
    <source>
        <dbReference type="EMBL" id="MBU3854879.1"/>
    </source>
</evidence>
<keyword evidence="2" id="KW-1133">Transmembrane helix</keyword>
<sequence length="451" mass="52614">YFRDAIGEADTTATDCDYTQASRIYAQIARLFDKQRYPQMELEQWKQAMRYALLAKDTLMYIQCQEYIGDAYFFLGKEDSVLYFTQQAYEAYLKYGRKDWAAATQIVIADYYLKHDSLANAKQALDEYRNGSGFFEGDGNVSSGYEIFYYYIGEYYEKMARLDSAVFYYRKLLNYPADIMNAESGYKGLMSVYTRMHEVDSVAKYAQLFANANDTANLRNSANEISRTQALYDYSESQRIAVEKSEENQRLWLGLCVCFVMLSFGGTGIYLYERKQKTTRMLANRKYTDLMMQYHQAMEELQSIRSNKQQFQQQKEQEIEKLQQMLAAYQEHSHAGQWELEQSLLQHDIVKRMHQHACKLAVPSDAEWNDLQGVVEKSLPEFYAKLSANEAQLTDQEWKVCLLVKLNFIPSELTVLLNLSKQRVTNIRTHLNQKLFGESGSRTFDSNLHKL</sequence>
<feature type="coiled-coil region" evidence="1">
    <location>
        <begin position="294"/>
        <end position="332"/>
    </location>
</feature>
<evidence type="ECO:0000313" key="4">
    <source>
        <dbReference type="Proteomes" id="UP000823865"/>
    </source>
</evidence>
<accession>A0A9E2LBT9</accession>
<feature type="transmembrane region" description="Helical" evidence="2">
    <location>
        <begin position="251"/>
        <end position="272"/>
    </location>
</feature>
<protein>
    <recommendedName>
        <fullName evidence="5">Tetratricopeptide repeat protein</fullName>
    </recommendedName>
</protein>
<keyword evidence="2" id="KW-0472">Membrane</keyword>
<dbReference type="Proteomes" id="UP000823865">
    <property type="component" value="Unassembled WGS sequence"/>
</dbReference>
<dbReference type="Gene3D" id="1.25.40.10">
    <property type="entry name" value="Tetratricopeptide repeat domain"/>
    <property type="match status" value="1"/>
</dbReference>
<name>A0A9E2LBT9_9BACT</name>
<dbReference type="EMBL" id="JAHLFU010000296">
    <property type="protein sequence ID" value="MBU3854879.1"/>
    <property type="molecule type" value="Genomic_DNA"/>
</dbReference>
<gene>
    <name evidence="3" type="ORF">H9789_13905</name>
</gene>
<organism evidence="3 4">
    <name type="scientific">Candidatus Paraprevotella stercoravium</name>
    <dbReference type="NCBI Taxonomy" id="2838725"/>
    <lineage>
        <taxon>Bacteria</taxon>
        <taxon>Pseudomonadati</taxon>
        <taxon>Bacteroidota</taxon>
        <taxon>Bacteroidia</taxon>
        <taxon>Bacteroidales</taxon>
        <taxon>Prevotellaceae</taxon>
        <taxon>Paraprevotella</taxon>
    </lineage>
</organism>
<keyword evidence="1" id="KW-0175">Coiled coil</keyword>